<dbReference type="PANTHER" id="PTHR30069">
    <property type="entry name" value="TONB-DEPENDENT OUTER MEMBRANE RECEPTOR"/>
    <property type="match status" value="1"/>
</dbReference>
<dbReference type="InterPro" id="IPR036942">
    <property type="entry name" value="Beta-barrel_TonB_sf"/>
</dbReference>
<organism evidence="10 11">
    <name type="scientific">Henriciella marina</name>
    <dbReference type="NCBI Taxonomy" id="453851"/>
    <lineage>
        <taxon>Bacteria</taxon>
        <taxon>Pseudomonadati</taxon>
        <taxon>Pseudomonadota</taxon>
        <taxon>Alphaproteobacteria</taxon>
        <taxon>Hyphomonadales</taxon>
        <taxon>Hyphomonadaceae</taxon>
        <taxon>Henriciella</taxon>
    </lineage>
</organism>
<keyword evidence="4" id="KW-0812">Transmembrane</keyword>
<gene>
    <name evidence="10" type="ORF">O4G74_03860</name>
</gene>
<dbReference type="Pfam" id="PF07715">
    <property type="entry name" value="Plug"/>
    <property type="match status" value="1"/>
</dbReference>
<keyword evidence="2" id="KW-0813">Transport</keyword>
<dbReference type="InterPro" id="IPR037066">
    <property type="entry name" value="Plug_dom_sf"/>
</dbReference>
<evidence type="ECO:0000259" key="9">
    <source>
        <dbReference type="Pfam" id="PF25183"/>
    </source>
</evidence>
<feature type="signal peptide" evidence="7">
    <location>
        <begin position="1"/>
        <end position="26"/>
    </location>
</feature>
<name>A0ABT4LS55_9PROT</name>
<dbReference type="InterPro" id="IPR008969">
    <property type="entry name" value="CarboxyPept-like_regulatory"/>
</dbReference>
<keyword evidence="7" id="KW-0732">Signal</keyword>
<evidence type="ECO:0000256" key="3">
    <source>
        <dbReference type="ARBA" id="ARBA00022452"/>
    </source>
</evidence>
<keyword evidence="10" id="KW-0675">Receptor</keyword>
<evidence type="ECO:0000256" key="2">
    <source>
        <dbReference type="ARBA" id="ARBA00022448"/>
    </source>
</evidence>
<keyword evidence="5" id="KW-0472">Membrane</keyword>
<keyword evidence="6" id="KW-0998">Cell outer membrane</keyword>
<sequence length="1032" mass="113173">MSNWKLMSGVAAATLFTAAIVAPAEAQVTTSGVRGQVTDASGSPIVGADVIVRDPETGLVRTTTTTSTGAYVLRNLPVGQSYTVEILATDFQGRAVENVSLSLGDQAEVNFSLDEGNRTMDTVVVTASSANLAQVAIGPSATFGTEVLNNAPAINRNITDILRLDPRVYVDESRGDINGVQCGGKNSRFNSLTVDGVRLNDNFGLNSNGYPTERIPFSYDAIDQVSIELAPFDVQYGGFSACNINAVTKSGSNEFHGYAFGDYTNDGLRGDSLEGDDITTGEYDEYRYGFGIGGPILQDRLFFFAAYEKLEGVNLFDRGPIGSGAVNEVQITQAEIDEIRAIAQNIYGYDPGEIPSSFDNEDEKILVKLDWNINQNHRASFTYNWNDGFNIVPSDGDLSELEFSNHLYERGSELEAYVGSLYSDWTSNFSTEIRVGYSELQARQNSLGGTDFGEITIETDDVHVYIGGDDSRQSNELNYETLTLALKGFYTLGNHNFSFGYEQEALDVFNLFVQHTETEIDFDGRSGAADAGTLPTAFDPAIENFRAGFADNINYNNAPSGNPEDAAADWGYEVHTVYAQDEYDFGNGLVLTGGLRYDWYATDDRPETNLDFFTSYGFKNDQNLDGKGLLQPRLGFTFDVDETLDLRGGVGIYSGGNPNVWLSNTYSANNVLQFGADGGAFGLEQNGGPSIFTIPYTMCEAGVPTGPGWCVPQAMADAVATGQGSNFEINYLDPNFEIPYEWKWAFGATKYLNVPALGGEYVVSGDILFTQGEERAVWIRGDLDQTGFTTGPDGRQYPTYASVRERAFVLTNSESSPKSLLLSGSIAKEYDFGLDWSFGYAYSDSEDVHPMTSSVAFSNYNNRAFGDPQDVSAARSDYNIEHRFTALVNYEHAFFGDNITRFSAFGQANSGLPYSLTINEDPNSFTRFDPFLEGNPFLAAGQERNGEDGSWWGKVDIKVEQEFALFNDHVASGFVVIDNFTNLLNDEWGVLRQRGFPAQCTVDVTGQPTERCESRIGDASRYEIRFGLRYEF</sequence>
<dbReference type="SUPFAM" id="SSF49464">
    <property type="entry name" value="Carboxypeptidase regulatory domain-like"/>
    <property type="match status" value="1"/>
</dbReference>
<evidence type="ECO:0000259" key="8">
    <source>
        <dbReference type="Pfam" id="PF07715"/>
    </source>
</evidence>
<dbReference type="EMBL" id="JAPWGW010000001">
    <property type="protein sequence ID" value="MCZ4297189.1"/>
    <property type="molecule type" value="Genomic_DNA"/>
</dbReference>
<protein>
    <submittedName>
        <fullName evidence="10">TonB-dependent receptor</fullName>
    </submittedName>
</protein>
<feature type="domain" description="TonB-dependent transporter Oar-like beta-barrel" evidence="9">
    <location>
        <begin position="247"/>
        <end position="311"/>
    </location>
</feature>
<evidence type="ECO:0000313" key="10">
    <source>
        <dbReference type="EMBL" id="MCZ4297189.1"/>
    </source>
</evidence>
<evidence type="ECO:0000313" key="11">
    <source>
        <dbReference type="Proteomes" id="UP001083770"/>
    </source>
</evidence>
<accession>A0ABT4LS55</accession>
<dbReference type="Pfam" id="PF25183">
    <property type="entry name" value="OMP_b-brl_4"/>
    <property type="match status" value="2"/>
</dbReference>
<evidence type="ECO:0000256" key="5">
    <source>
        <dbReference type="ARBA" id="ARBA00023136"/>
    </source>
</evidence>
<dbReference type="Pfam" id="PF13620">
    <property type="entry name" value="CarboxypepD_reg"/>
    <property type="match status" value="1"/>
</dbReference>
<feature type="chain" id="PRO_5045840078" evidence="7">
    <location>
        <begin position="27"/>
        <end position="1032"/>
    </location>
</feature>
<dbReference type="Proteomes" id="UP001083770">
    <property type="component" value="Unassembled WGS sequence"/>
</dbReference>
<feature type="domain" description="TonB-dependent receptor plug" evidence="8">
    <location>
        <begin position="155"/>
        <end position="239"/>
    </location>
</feature>
<evidence type="ECO:0000256" key="4">
    <source>
        <dbReference type="ARBA" id="ARBA00022692"/>
    </source>
</evidence>
<dbReference type="InterPro" id="IPR039426">
    <property type="entry name" value="TonB-dep_rcpt-like"/>
</dbReference>
<comment type="subcellular location">
    <subcellularLocation>
        <location evidence="1">Cell outer membrane</location>
        <topology evidence="1">Multi-pass membrane protein</topology>
    </subcellularLocation>
</comment>
<evidence type="ECO:0000256" key="1">
    <source>
        <dbReference type="ARBA" id="ARBA00004571"/>
    </source>
</evidence>
<dbReference type="RefSeq" id="WP_269401342.1">
    <property type="nucleotide sequence ID" value="NZ_JAPWGW010000001.1"/>
</dbReference>
<evidence type="ECO:0000256" key="6">
    <source>
        <dbReference type="ARBA" id="ARBA00023237"/>
    </source>
</evidence>
<dbReference type="SUPFAM" id="SSF56935">
    <property type="entry name" value="Porins"/>
    <property type="match status" value="1"/>
</dbReference>
<reference evidence="10" key="1">
    <citation type="submission" date="2022-12" db="EMBL/GenBank/DDBJ databases">
        <title>Bacterial isolates from different developmental stages of Nematostella vectensis.</title>
        <authorList>
            <person name="Fraune S."/>
        </authorList>
    </citation>
    <scope>NUCLEOTIDE SEQUENCE</scope>
    <source>
        <strain evidence="10">G21632-S1</strain>
    </source>
</reference>
<dbReference type="InterPro" id="IPR057601">
    <property type="entry name" value="Oar-like_b-barrel"/>
</dbReference>
<dbReference type="Gene3D" id="2.40.170.20">
    <property type="entry name" value="TonB-dependent receptor, beta-barrel domain"/>
    <property type="match status" value="1"/>
</dbReference>
<dbReference type="InterPro" id="IPR012910">
    <property type="entry name" value="Plug_dom"/>
</dbReference>
<dbReference type="Gene3D" id="2.170.130.10">
    <property type="entry name" value="TonB-dependent receptor, plug domain"/>
    <property type="match status" value="1"/>
</dbReference>
<proteinExistence type="predicted"/>
<comment type="caution">
    <text evidence="10">The sequence shown here is derived from an EMBL/GenBank/DDBJ whole genome shotgun (WGS) entry which is preliminary data.</text>
</comment>
<keyword evidence="11" id="KW-1185">Reference proteome</keyword>
<feature type="domain" description="TonB-dependent transporter Oar-like beta-barrel" evidence="9">
    <location>
        <begin position="358"/>
        <end position="942"/>
    </location>
</feature>
<evidence type="ECO:0000256" key="7">
    <source>
        <dbReference type="SAM" id="SignalP"/>
    </source>
</evidence>
<dbReference type="Gene3D" id="2.60.40.1120">
    <property type="entry name" value="Carboxypeptidase-like, regulatory domain"/>
    <property type="match status" value="1"/>
</dbReference>
<dbReference type="PANTHER" id="PTHR30069:SF46">
    <property type="entry name" value="OAR PROTEIN"/>
    <property type="match status" value="1"/>
</dbReference>
<keyword evidence="3" id="KW-1134">Transmembrane beta strand</keyword>